<sequence>MSRQTATSSDEGVKQGMGLGC</sequence>
<gene>
    <name evidence="2" type="ORF">I306_00499</name>
</gene>
<dbReference type="Proteomes" id="UP000054272">
    <property type="component" value="Unassembled WGS sequence"/>
</dbReference>
<protein>
    <submittedName>
        <fullName evidence="2">Uncharacterized protein</fullName>
    </submittedName>
</protein>
<name>A0ABR5C3F9_9TREE</name>
<evidence type="ECO:0000313" key="3">
    <source>
        <dbReference type="Proteomes" id="UP000054272"/>
    </source>
</evidence>
<evidence type="ECO:0000256" key="1">
    <source>
        <dbReference type="SAM" id="MobiDB-lite"/>
    </source>
</evidence>
<dbReference type="EMBL" id="KN848567">
    <property type="protein sequence ID" value="KIR82387.1"/>
    <property type="molecule type" value="Genomic_DNA"/>
</dbReference>
<proteinExistence type="predicted"/>
<evidence type="ECO:0000313" key="2">
    <source>
        <dbReference type="EMBL" id="KIR82387.1"/>
    </source>
</evidence>
<accession>A0ABR5C3F9</accession>
<feature type="compositionally biased region" description="Polar residues" evidence="1">
    <location>
        <begin position="1"/>
        <end position="10"/>
    </location>
</feature>
<keyword evidence="3" id="KW-1185">Reference proteome</keyword>
<organism evidence="2 3">
    <name type="scientific">Cryptococcus gattii EJB2</name>
    <dbReference type="NCBI Taxonomy" id="1296103"/>
    <lineage>
        <taxon>Eukaryota</taxon>
        <taxon>Fungi</taxon>
        <taxon>Dikarya</taxon>
        <taxon>Basidiomycota</taxon>
        <taxon>Agaricomycotina</taxon>
        <taxon>Tremellomycetes</taxon>
        <taxon>Tremellales</taxon>
        <taxon>Cryptococcaceae</taxon>
        <taxon>Cryptococcus</taxon>
        <taxon>Cryptococcus gattii species complex</taxon>
    </lineage>
</organism>
<reference evidence="2 3" key="1">
    <citation type="submission" date="2015-01" db="EMBL/GenBank/DDBJ databases">
        <title>The Genome Sequence of Cryptococcus gattii EJB2.</title>
        <authorList>
            <consortium name="The Broad Institute Genomics Platform"/>
            <person name="Cuomo C."/>
            <person name="Litvintseva A."/>
            <person name="Chen Y."/>
            <person name="Heitman J."/>
            <person name="Sun S."/>
            <person name="Springer D."/>
            <person name="Dromer F."/>
            <person name="Young S."/>
            <person name="Zeng Q."/>
            <person name="Gargeya S."/>
            <person name="Abouelleil A."/>
            <person name="Alvarado L."/>
            <person name="Chapman S.B."/>
            <person name="Gainer-Dewar J."/>
            <person name="Goldberg J."/>
            <person name="Griggs A."/>
            <person name="Gujja S."/>
            <person name="Hansen M."/>
            <person name="Howarth C."/>
            <person name="Imamovic A."/>
            <person name="Larimer J."/>
            <person name="Murphy C."/>
            <person name="Naylor J."/>
            <person name="Pearson M."/>
            <person name="Priest M."/>
            <person name="Roberts A."/>
            <person name="Saif S."/>
            <person name="Shea T."/>
            <person name="Sykes S."/>
            <person name="Wortman J."/>
            <person name="Nusbaum C."/>
            <person name="Birren B."/>
        </authorList>
    </citation>
    <scope>NUCLEOTIDE SEQUENCE [LARGE SCALE GENOMIC DNA]</scope>
    <source>
        <strain evidence="2 3">EJB2</strain>
    </source>
</reference>
<feature type="region of interest" description="Disordered" evidence="1">
    <location>
        <begin position="1"/>
        <end position="21"/>
    </location>
</feature>